<dbReference type="Gene3D" id="3.40.190.10">
    <property type="entry name" value="Periplasmic binding protein-like II"/>
    <property type="match status" value="1"/>
</dbReference>
<dbReference type="GO" id="GO:0030288">
    <property type="term" value="C:outer membrane-bounded periplasmic space"/>
    <property type="evidence" value="ECO:0007669"/>
    <property type="project" value="UniProtKB-ARBA"/>
</dbReference>
<evidence type="ECO:0000256" key="4">
    <source>
        <dbReference type="ARBA" id="ARBA00022729"/>
    </source>
</evidence>
<evidence type="ECO:0000256" key="5">
    <source>
        <dbReference type="ARBA" id="ARBA00022856"/>
    </source>
</evidence>
<comment type="similarity">
    <text evidence="2">Belongs to the bacterial solute-binding protein 5 family.</text>
</comment>
<protein>
    <submittedName>
        <fullName evidence="7">Peptide ABC transporter substrate-binding protein</fullName>
    </submittedName>
</protein>
<dbReference type="PIRSF" id="PIRSF002741">
    <property type="entry name" value="MppA"/>
    <property type="match status" value="1"/>
</dbReference>
<dbReference type="FunFam" id="3.10.105.10:FF:000001">
    <property type="entry name" value="Oligopeptide ABC transporter, oligopeptide-binding protein"/>
    <property type="match status" value="1"/>
</dbReference>
<evidence type="ECO:0000256" key="1">
    <source>
        <dbReference type="ARBA" id="ARBA00004196"/>
    </source>
</evidence>
<gene>
    <name evidence="7" type="ORF">GX355_07820</name>
</gene>
<evidence type="ECO:0000313" key="7">
    <source>
        <dbReference type="EMBL" id="NLJ18757.1"/>
    </source>
</evidence>
<dbReference type="GO" id="GO:0043190">
    <property type="term" value="C:ATP-binding cassette (ABC) transporter complex"/>
    <property type="evidence" value="ECO:0007669"/>
    <property type="project" value="InterPro"/>
</dbReference>
<keyword evidence="5" id="KW-0571">Peptide transport</keyword>
<dbReference type="InterPro" id="IPR030678">
    <property type="entry name" value="Peptide/Ni-bd"/>
</dbReference>
<dbReference type="Gene3D" id="3.10.105.10">
    <property type="entry name" value="Dipeptide-binding Protein, Domain 3"/>
    <property type="match status" value="1"/>
</dbReference>
<dbReference type="GO" id="GO:0015833">
    <property type="term" value="P:peptide transport"/>
    <property type="evidence" value="ECO:0007669"/>
    <property type="project" value="UniProtKB-KW"/>
</dbReference>
<dbReference type="Gene3D" id="3.90.76.10">
    <property type="entry name" value="Dipeptide-binding Protein, Domain 1"/>
    <property type="match status" value="1"/>
</dbReference>
<comment type="caution">
    <text evidence="7">The sequence shown here is derived from an EMBL/GenBank/DDBJ whole genome shotgun (WGS) entry which is preliminary data.</text>
</comment>
<dbReference type="InterPro" id="IPR039424">
    <property type="entry name" value="SBP_5"/>
</dbReference>
<dbReference type="RefSeq" id="WP_276649037.1">
    <property type="nucleotide sequence ID" value="NZ_JAAYSM010000257.1"/>
</dbReference>
<keyword evidence="3" id="KW-0813">Transport</keyword>
<dbReference type="FunFam" id="3.90.76.10:FF:000001">
    <property type="entry name" value="Oligopeptide ABC transporter substrate-binding protein"/>
    <property type="match status" value="1"/>
</dbReference>
<dbReference type="PANTHER" id="PTHR30290">
    <property type="entry name" value="PERIPLASMIC BINDING COMPONENT OF ABC TRANSPORTER"/>
    <property type="match status" value="1"/>
</dbReference>
<dbReference type="EMBL" id="JAAYSM010000257">
    <property type="protein sequence ID" value="NLJ18757.1"/>
    <property type="molecule type" value="Genomic_DNA"/>
</dbReference>
<evidence type="ECO:0000259" key="6">
    <source>
        <dbReference type="Pfam" id="PF00496"/>
    </source>
</evidence>
<evidence type="ECO:0000256" key="2">
    <source>
        <dbReference type="ARBA" id="ARBA00005695"/>
    </source>
</evidence>
<feature type="domain" description="Solute-binding protein family 5" evidence="6">
    <location>
        <begin position="83"/>
        <end position="463"/>
    </location>
</feature>
<dbReference type="AlphaFoldDB" id="A0A7X8C4L9"/>
<dbReference type="InterPro" id="IPR000914">
    <property type="entry name" value="SBP_5_dom"/>
</dbReference>
<reference evidence="7 8" key="1">
    <citation type="journal article" date="2020" name="Biotechnol. Biofuels">
        <title>New insights from the biogas microbiome by comprehensive genome-resolved metagenomics of nearly 1600 species originating from multiple anaerobic digesters.</title>
        <authorList>
            <person name="Campanaro S."/>
            <person name="Treu L."/>
            <person name="Rodriguez-R L.M."/>
            <person name="Kovalovszki A."/>
            <person name="Ziels R.M."/>
            <person name="Maus I."/>
            <person name="Zhu X."/>
            <person name="Kougias P.G."/>
            <person name="Basile A."/>
            <person name="Luo G."/>
            <person name="Schluter A."/>
            <person name="Konstantinidis K.T."/>
            <person name="Angelidaki I."/>
        </authorList>
    </citation>
    <scope>NUCLEOTIDE SEQUENCE [LARGE SCALE GENOMIC DNA]</scope>
    <source>
        <strain evidence="7">AS23ysBPME_34</strain>
    </source>
</reference>
<dbReference type="SUPFAM" id="SSF53850">
    <property type="entry name" value="Periplasmic binding protein-like II"/>
    <property type="match status" value="1"/>
</dbReference>
<dbReference type="CDD" id="cd08504">
    <property type="entry name" value="PBP2_OppA"/>
    <property type="match status" value="1"/>
</dbReference>
<evidence type="ECO:0000256" key="3">
    <source>
        <dbReference type="ARBA" id="ARBA00022448"/>
    </source>
</evidence>
<keyword evidence="4" id="KW-0732">Signal</keyword>
<accession>A0A7X8C4L9</accession>
<dbReference type="Pfam" id="PF00496">
    <property type="entry name" value="SBP_bac_5"/>
    <property type="match status" value="1"/>
</dbReference>
<comment type="subcellular location">
    <subcellularLocation>
        <location evidence="1">Cell envelope</location>
    </subcellularLocation>
</comment>
<evidence type="ECO:0000313" key="8">
    <source>
        <dbReference type="Proteomes" id="UP000541058"/>
    </source>
</evidence>
<proteinExistence type="inferred from homology"/>
<keyword evidence="5" id="KW-0653">Protein transport</keyword>
<sequence>MHKTIFKSFIASTVALTLGATSLPLDTAEAVEIDPNVEQTLSIMTIGELSTLDSALSNDTPSSDMDGQIFEGLYRVTTGTEVELGQAEKVEISDDGLVYTFTLREGLVWSNGTPITAEDFLYTYQRLVSPDSQNTSSSVEIFKNAAKIRKGEMDVSELGVKALDEKTLEITLEYPNPYLPKILTGTRFLPVSKEFVEEKGDAYGTSADNIVTNGPFTISDWTGTELEWTLKRNENYWDADNVYLDEVLVSVVKETGTGADLYDAGEIDYAILSDSFVGQYEGSEGFNTLPRATLGYIMFNDTKEPTNNVALRRAVSQAFDKELYADSVIQDGSTPLDGFVSAGVVFNEDDVDYREAAGSVLPYNVEQAQKDWEQAKAELGVEELSLELLVSDVDLSGRTAEYLQDQIQQNLPGLTITIRSVPLQNRLEIQRNLDYDFYYGTWAPGYPDALNFVEQLVTGGGINFAKYSNEEVDKLVNQVRTEFANDPKARTEALMKAEKIFVEEDAIASALYQVSTSYLLSPDVKNFEILPFGRTINLRTTYRTAE</sequence>
<dbReference type="Proteomes" id="UP000541058">
    <property type="component" value="Unassembled WGS sequence"/>
</dbReference>
<name>A0A7X8C4L9_9LACT</name>
<dbReference type="GO" id="GO:1904680">
    <property type="term" value="F:peptide transmembrane transporter activity"/>
    <property type="evidence" value="ECO:0007669"/>
    <property type="project" value="TreeGrafter"/>
</dbReference>
<organism evidence="7 8">
    <name type="scientific">Globicatella sulfidifaciens</name>
    <dbReference type="NCBI Taxonomy" id="136093"/>
    <lineage>
        <taxon>Bacteria</taxon>
        <taxon>Bacillati</taxon>
        <taxon>Bacillota</taxon>
        <taxon>Bacilli</taxon>
        <taxon>Lactobacillales</taxon>
        <taxon>Aerococcaceae</taxon>
        <taxon>Globicatella</taxon>
    </lineage>
</organism>
<dbReference type="PANTHER" id="PTHR30290:SF10">
    <property type="entry name" value="PERIPLASMIC OLIGOPEPTIDE-BINDING PROTEIN-RELATED"/>
    <property type="match status" value="1"/>
</dbReference>